<dbReference type="SUPFAM" id="SSF74942">
    <property type="entry name" value="YhbC-like, C-terminal domain"/>
    <property type="match status" value="1"/>
</dbReference>
<comment type="function">
    <text evidence="3">Required for maturation of 30S ribosomal subunits.</text>
</comment>
<dbReference type="InterPro" id="IPR036847">
    <property type="entry name" value="RimP_C_sf"/>
</dbReference>
<gene>
    <name evidence="3" type="primary">rimP</name>
    <name evidence="6" type="ORF">A4H02_03510</name>
</gene>
<dbReference type="AlphaFoldDB" id="A0A1E3G425"/>
<dbReference type="InterPro" id="IPR028998">
    <property type="entry name" value="RimP_C"/>
</dbReference>
<dbReference type="Pfam" id="PF02576">
    <property type="entry name" value="RimP_N"/>
    <property type="match status" value="1"/>
</dbReference>
<sequence>MSGLSPKEIASRVGEIAKPIIESLGYELFDVKYKLQAGRWVLTIVIDNPRDYVSTRDCEIVSYELEKQLDASDFIPGSYILEVSSPGLDRPLRNINDFERFVGKLAKVKAGKTYKGYIKSVNKETGNIVLDVDGKDIEINIDEVKSANLEIDF</sequence>
<dbReference type="PANTHER" id="PTHR33867:SF1">
    <property type="entry name" value="RIBOSOME MATURATION FACTOR RIMP"/>
    <property type="match status" value="1"/>
</dbReference>
<comment type="caution">
    <text evidence="6">The sequence shown here is derived from an EMBL/GenBank/DDBJ whole genome shotgun (WGS) entry which is preliminary data.</text>
</comment>
<dbReference type="Gene3D" id="3.30.300.70">
    <property type="entry name" value="RimP-like superfamily, N-terminal"/>
    <property type="match status" value="1"/>
</dbReference>
<protein>
    <recommendedName>
        <fullName evidence="3">Ribosome maturation factor RimP</fullName>
    </recommendedName>
</protein>
<proteinExistence type="inferred from homology"/>
<dbReference type="GO" id="GO:0006412">
    <property type="term" value="P:translation"/>
    <property type="evidence" value="ECO:0007669"/>
    <property type="project" value="TreeGrafter"/>
</dbReference>
<dbReference type="SUPFAM" id="SSF75420">
    <property type="entry name" value="YhbC-like, N-terminal domain"/>
    <property type="match status" value="1"/>
</dbReference>
<dbReference type="InterPro" id="IPR035956">
    <property type="entry name" value="RimP_N_sf"/>
</dbReference>
<dbReference type="InterPro" id="IPR003728">
    <property type="entry name" value="Ribosome_maturation_RimP"/>
</dbReference>
<keyword evidence="2 3" id="KW-0690">Ribosome biogenesis</keyword>
<evidence type="ECO:0000259" key="4">
    <source>
        <dbReference type="Pfam" id="PF02576"/>
    </source>
</evidence>
<evidence type="ECO:0000256" key="1">
    <source>
        <dbReference type="ARBA" id="ARBA00022490"/>
    </source>
</evidence>
<dbReference type="GO" id="GO:0000028">
    <property type="term" value="P:ribosomal small subunit assembly"/>
    <property type="evidence" value="ECO:0007669"/>
    <property type="project" value="TreeGrafter"/>
</dbReference>
<feature type="domain" description="Ribosome maturation factor RimP N-terminal" evidence="4">
    <location>
        <begin position="16"/>
        <end position="89"/>
    </location>
</feature>
<dbReference type="OrthoDB" id="9805006at2"/>
<dbReference type="FunFam" id="3.30.300.70:FF:000001">
    <property type="entry name" value="Ribosome maturation factor RimP"/>
    <property type="match status" value="1"/>
</dbReference>
<evidence type="ECO:0000259" key="5">
    <source>
        <dbReference type="Pfam" id="PF17384"/>
    </source>
</evidence>
<dbReference type="HAMAP" id="MF_01077">
    <property type="entry name" value="RimP"/>
    <property type="match status" value="1"/>
</dbReference>
<evidence type="ECO:0000256" key="3">
    <source>
        <dbReference type="HAMAP-Rule" id="MF_01077"/>
    </source>
</evidence>
<dbReference type="Proteomes" id="UP000094570">
    <property type="component" value="Unassembled WGS sequence"/>
</dbReference>
<keyword evidence="1 3" id="KW-0963">Cytoplasm</keyword>
<evidence type="ECO:0000313" key="6">
    <source>
        <dbReference type="EMBL" id="ODN30932.1"/>
    </source>
</evidence>
<comment type="subcellular location">
    <subcellularLocation>
        <location evidence="3">Cytoplasm</location>
    </subcellularLocation>
</comment>
<dbReference type="STRING" id="1008305.A4H02_03510"/>
<feature type="domain" description="Ribosome maturation factor RimP C-terminal" evidence="5">
    <location>
        <begin position="92"/>
        <end position="153"/>
    </location>
</feature>
<reference evidence="7" key="1">
    <citation type="submission" date="2016-04" db="EMBL/GenBank/DDBJ databases">
        <title>The genome sequence project of a novel Fervidobacterium isolate from a hot spring in Thailand.</title>
        <authorList>
            <person name="Gonzalez J.M."/>
            <person name="Cuecas A."/>
            <person name="Kanoksilapatham W."/>
        </authorList>
    </citation>
    <scope>NUCLEOTIDE SEQUENCE [LARGE SCALE GENOMIC DNA]</scope>
    <source>
        <strain evidence="7">FC2004</strain>
    </source>
</reference>
<comment type="similarity">
    <text evidence="3">Belongs to the RimP family.</text>
</comment>
<accession>A0A1E3G425</accession>
<dbReference type="EMBL" id="LWAF01000003">
    <property type="protein sequence ID" value="ODN30932.1"/>
    <property type="molecule type" value="Genomic_DNA"/>
</dbReference>
<dbReference type="GO" id="GO:0005829">
    <property type="term" value="C:cytosol"/>
    <property type="evidence" value="ECO:0007669"/>
    <property type="project" value="TreeGrafter"/>
</dbReference>
<keyword evidence="7" id="KW-1185">Reference proteome</keyword>
<dbReference type="Pfam" id="PF17384">
    <property type="entry name" value="DUF150_C"/>
    <property type="match status" value="1"/>
</dbReference>
<dbReference type="CDD" id="cd01734">
    <property type="entry name" value="YlxS_C"/>
    <property type="match status" value="1"/>
</dbReference>
<dbReference type="InterPro" id="IPR028989">
    <property type="entry name" value="RimP_N"/>
</dbReference>
<dbReference type="PANTHER" id="PTHR33867">
    <property type="entry name" value="RIBOSOME MATURATION FACTOR RIMP"/>
    <property type="match status" value="1"/>
</dbReference>
<evidence type="ECO:0000256" key="2">
    <source>
        <dbReference type="ARBA" id="ARBA00022517"/>
    </source>
</evidence>
<organism evidence="6 7">
    <name type="scientific">Fervidobacterium thailandense</name>
    <dbReference type="NCBI Taxonomy" id="1008305"/>
    <lineage>
        <taxon>Bacteria</taxon>
        <taxon>Thermotogati</taxon>
        <taxon>Thermotogota</taxon>
        <taxon>Thermotogae</taxon>
        <taxon>Thermotogales</taxon>
        <taxon>Fervidobacteriaceae</taxon>
        <taxon>Fervidobacterium</taxon>
    </lineage>
</organism>
<evidence type="ECO:0000313" key="7">
    <source>
        <dbReference type="Proteomes" id="UP000094570"/>
    </source>
</evidence>
<name>A0A1E3G425_9BACT</name>